<protein>
    <submittedName>
        <fullName evidence="1">Anti-sigma factor</fullName>
    </submittedName>
</protein>
<evidence type="ECO:0000313" key="1">
    <source>
        <dbReference type="EMBL" id="MBA1375086.1"/>
    </source>
</evidence>
<proteinExistence type="predicted"/>
<name>A0A7V8REP4_9SPHN</name>
<reference evidence="1 2" key="1">
    <citation type="journal article" date="1994" name="Int. J. Syst. Bacteriol.">
        <title>Phylogenetic positions of novel aerobic, bacteriochlorophyll a-containing bacteria and description of Roseococcus thiosulfatophilus gen. nov., sp. nov., Erythromicrobium ramosum gen. nov., sp. nov., and Erythrobacter litoralis sp. nov.</title>
        <authorList>
            <person name="Yurkov V."/>
            <person name="Stackebrandt E."/>
            <person name="Holmes A."/>
            <person name="Fuerst J.A."/>
            <person name="Hugenholtz P."/>
            <person name="Golecki J."/>
            <person name="Gad'on N."/>
            <person name="Gorlenko V.M."/>
            <person name="Kompantseva E.I."/>
            <person name="Drews G."/>
        </authorList>
    </citation>
    <scope>NUCLEOTIDE SEQUENCE [LARGE SCALE GENOMIC DNA]</scope>
    <source>
        <strain evidence="1 2">KR-99</strain>
    </source>
</reference>
<accession>A0A7V8REP4</accession>
<comment type="caution">
    <text evidence="1">The sequence shown here is derived from an EMBL/GenBank/DDBJ whole genome shotgun (WGS) entry which is preliminary data.</text>
</comment>
<dbReference type="Proteomes" id="UP000589292">
    <property type="component" value="Unassembled WGS sequence"/>
</dbReference>
<sequence length="239" mass="25624">MTVTPEMIAAFADGELGADERRRVEAAIAADPELAAQLERHRRLKGLLAARYAPIAAEPVPDRLLTLIAQSAHAETGSGEVVSMAQARARRSLAPMVRRWLPVAGPALAASLVLAIWQPWQSAQPSGYADSALATVLESRLVAEQPTNADPRILLSFQARDGSVCRAWRSTADGGIACRDGMGWKVTRRFAGSPEADREYRQAGSDADILAVAQEMAKDGAMDAQAERSARAAGWLNLR</sequence>
<dbReference type="Gene3D" id="1.10.10.1320">
    <property type="entry name" value="Anti-sigma factor, zinc-finger domain"/>
    <property type="match status" value="1"/>
</dbReference>
<organism evidence="1 2">
    <name type="scientific">Sphingomonas ursincola</name>
    <dbReference type="NCBI Taxonomy" id="56361"/>
    <lineage>
        <taxon>Bacteria</taxon>
        <taxon>Pseudomonadati</taxon>
        <taxon>Pseudomonadota</taxon>
        <taxon>Alphaproteobacteria</taxon>
        <taxon>Sphingomonadales</taxon>
        <taxon>Sphingomonadaceae</taxon>
        <taxon>Sphingomonas</taxon>
    </lineage>
</organism>
<dbReference type="EMBL" id="VDES01000002">
    <property type="protein sequence ID" value="MBA1375086.1"/>
    <property type="molecule type" value="Genomic_DNA"/>
</dbReference>
<evidence type="ECO:0000313" key="2">
    <source>
        <dbReference type="Proteomes" id="UP000589292"/>
    </source>
</evidence>
<gene>
    <name evidence="1" type="ORF">FG486_12120</name>
</gene>
<dbReference type="RefSeq" id="WP_181267671.1">
    <property type="nucleotide sequence ID" value="NZ_BAAAGB010000001.1"/>
</dbReference>
<dbReference type="AlphaFoldDB" id="A0A7V8REP4"/>
<dbReference type="InterPro" id="IPR041916">
    <property type="entry name" value="Anti_sigma_zinc_sf"/>
</dbReference>
<keyword evidence="2" id="KW-1185">Reference proteome</keyword>